<proteinExistence type="predicted"/>
<evidence type="ECO:0000256" key="1">
    <source>
        <dbReference type="SAM" id="MobiDB-lite"/>
    </source>
</evidence>
<name>A0A2I0AC15_9ASPA</name>
<gene>
    <name evidence="2" type="ORF">AXF42_Ash018995</name>
</gene>
<reference evidence="2 3" key="1">
    <citation type="journal article" date="2017" name="Nature">
        <title>The Apostasia genome and the evolution of orchids.</title>
        <authorList>
            <person name="Zhang G.Q."/>
            <person name="Liu K.W."/>
            <person name="Li Z."/>
            <person name="Lohaus R."/>
            <person name="Hsiao Y.Y."/>
            <person name="Niu S.C."/>
            <person name="Wang J.Y."/>
            <person name="Lin Y.C."/>
            <person name="Xu Q."/>
            <person name="Chen L.J."/>
            <person name="Yoshida K."/>
            <person name="Fujiwara S."/>
            <person name="Wang Z.W."/>
            <person name="Zhang Y.Q."/>
            <person name="Mitsuda N."/>
            <person name="Wang M."/>
            <person name="Liu G.H."/>
            <person name="Pecoraro L."/>
            <person name="Huang H.X."/>
            <person name="Xiao X.J."/>
            <person name="Lin M."/>
            <person name="Wu X.Y."/>
            <person name="Wu W.L."/>
            <person name="Chen Y.Y."/>
            <person name="Chang S.B."/>
            <person name="Sakamoto S."/>
            <person name="Ohme-Takagi M."/>
            <person name="Yagi M."/>
            <person name="Zeng S.J."/>
            <person name="Shen C.Y."/>
            <person name="Yeh C.M."/>
            <person name="Luo Y.B."/>
            <person name="Tsai W.C."/>
            <person name="Van de Peer Y."/>
            <person name="Liu Z.J."/>
        </authorList>
    </citation>
    <scope>NUCLEOTIDE SEQUENCE [LARGE SCALE GENOMIC DNA]</scope>
    <source>
        <strain evidence="3">cv. Shenzhen</strain>
        <tissue evidence="2">Stem</tissue>
    </source>
</reference>
<dbReference type="EMBL" id="KZ452000">
    <property type="protein sequence ID" value="PKA53087.1"/>
    <property type="molecule type" value="Genomic_DNA"/>
</dbReference>
<feature type="compositionally biased region" description="Low complexity" evidence="1">
    <location>
        <begin position="171"/>
        <end position="182"/>
    </location>
</feature>
<accession>A0A2I0AC15</accession>
<feature type="region of interest" description="Disordered" evidence="1">
    <location>
        <begin position="166"/>
        <end position="191"/>
    </location>
</feature>
<keyword evidence="3" id="KW-1185">Reference proteome</keyword>
<sequence length="191" mass="21286">MPGIERLPAELRGCKELRGYARNCHAAHKIVRLRVELRHCVQNCQAARRTSRPRGAARLHAELPTCLRNCVAVAQNCKAALGTARETVAVWGTAKFHAELLPWNCEAARETSRLCMELLDYERNCVWSCKATSGTARGTVRLRVNCEAARGSARLRRTARLPANCQPARKTANAARETTRLRATARSRTKL</sequence>
<dbReference type="Proteomes" id="UP000236161">
    <property type="component" value="Unassembled WGS sequence"/>
</dbReference>
<protein>
    <submittedName>
        <fullName evidence="2">Uncharacterized protein</fullName>
    </submittedName>
</protein>
<evidence type="ECO:0000313" key="3">
    <source>
        <dbReference type="Proteomes" id="UP000236161"/>
    </source>
</evidence>
<organism evidence="2 3">
    <name type="scientific">Apostasia shenzhenica</name>
    <dbReference type="NCBI Taxonomy" id="1088818"/>
    <lineage>
        <taxon>Eukaryota</taxon>
        <taxon>Viridiplantae</taxon>
        <taxon>Streptophyta</taxon>
        <taxon>Embryophyta</taxon>
        <taxon>Tracheophyta</taxon>
        <taxon>Spermatophyta</taxon>
        <taxon>Magnoliopsida</taxon>
        <taxon>Liliopsida</taxon>
        <taxon>Asparagales</taxon>
        <taxon>Orchidaceae</taxon>
        <taxon>Apostasioideae</taxon>
        <taxon>Apostasia</taxon>
    </lineage>
</organism>
<evidence type="ECO:0000313" key="2">
    <source>
        <dbReference type="EMBL" id="PKA53087.1"/>
    </source>
</evidence>
<dbReference type="AlphaFoldDB" id="A0A2I0AC15"/>